<organism evidence="2 3">
    <name type="scientific">Marinobacter salarius</name>
    <dbReference type="NCBI Taxonomy" id="1420917"/>
    <lineage>
        <taxon>Bacteria</taxon>
        <taxon>Pseudomonadati</taxon>
        <taxon>Pseudomonadota</taxon>
        <taxon>Gammaproteobacteria</taxon>
        <taxon>Pseudomonadales</taxon>
        <taxon>Marinobacteraceae</taxon>
        <taxon>Marinobacter</taxon>
    </lineage>
</organism>
<dbReference type="InterPro" id="IPR058548">
    <property type="entry name" value="MlaB-like_STAS"/>
</dbReference>
<dbReference type="AlphaFoldDB" id="A0A1W6K7T8"/>
<proteinExistence type="predicted"/>
<name>A0A1W6K7T8_9GAMM</name>
<dbReference type="RefSeq" id="WP_085679853.1">
    <property type="nucleotide sequence ID" value="NZ_CP020931.1"/>
</dbReference>
<protein>
    <submittedName>
        <fullName evidence="2">STAS domain protein</fullName>
    </submittedName>
</protein>
<dbReference type="Pfam" id="PF13466">
    <property type="entry name" value="STAS_2"/>
    <property type="match status" value="1"/>
</dbReference>
<evidence type="ECO:0000259" key="1">
    <source>
        <dbReference type="Pfam" id="PF13466"/>
    </source>
</evidence>
<evidence type="ECO:0000313" key="2">
    <source>
        <dbReference type="EMBL" id="ARM83498.1"/>
    </source>
</evidence>
<sequence>MNASQPVVTLDGDTLLVSGAVDPLTVISVRQEGEKWIRASKADLQVDLSAMGTAHSVVLSLLLCWHRLAVARSQALRFTGVSERLNSLAALSGLDRHLPGFSAQSSSENLHHS</sequence>
<dbReference type="EMBL" id="CP020931">
    <property type="protein sequence ID" value="ARM83498.1"/>
    <property type="molecule type" value="Genomic_DNA"/>
</dbReference>
<feature type="domain" description="MlaB-like STAS" evidence="1">
    <location>
        <begin position="17"/>
        <end position="95"/>
    </location>
</feature>
<dbReference type="InterPro" id="IPR036513">
    <property type="entry name" value="STAS_dom_sf"/>
</dbReference>
<reference evidence="2 3" key="1">
    <citation type="submission" date="2017-04" db="EMBL/GenBank/DDBJ databases">
        <title>Genome Sequence of Marinobacter salarius strain SMR5 Isolated from a culture of the Diatom Skeletonema marinoi.</title>
        <authorList>
            <person name="Topel M."/>
            <person name="Pinder M.I.M."/>
            <person name="Johansson O.N."/>
            <person name="Kourtchenko O."/>
            <person name="Godhe A."/>
            <person name="Clarke A.K."/>
        </authorList>
    </citation>
    <scope>NUCLEOTIDE SEQUENCE [LARGE SCALE GENOMIC DNA]</scope>
    <source>
        <strain evidence="2 3">SMR5</strain>
    </source>
</reference>
<accession>A0A1W6K7T8</accession>
<dbReference type="Proteomes" id="UP000193100">
    <property type="component" value="Chromosome"/>
</dbReference>
<dbReference type="SUPFAM" id="SSF52091">
    <property type="entry name" value="SpoIIaa-like"/>
    <property type="match status" value="1"/>
</dbReference>
<evidence type="ECO:0000313" key="3">
    <source>
        <dbReference type="Proteomes" id="UP000193100"/>
    </source>
</evidence>
<dbReference type="Gene3D" id="3.30.750.24">
    <property type="entry name" value="STAS domain"/>
    <property type="match status" value="1"/>
</dbReference>
<dbReference type="GeneID" id="77255373"/>
<dbReference type="STRING" id="1420917.AU15_00960"/>
<gene>
    <name evidence="2" type="ORF">MARSALSMR5_01406</name>
</gene>